<evidence type="ECO:0000313" key="3">
    <source>
        <dbReference type="EMBL" id="NOV42882.1"/>
    </source>
</evidence>
<reference evidence="2" key="1">
    <citation type="submission" date="2019-09" db="EMBL/GenBank/DDBJ databases">
        <title>Organ-specific transcriptomic study of the physiology of the cattle tick, Rhipicephalus microplus.</title>
        <authorList>
            <person name="Tirloni L."/>
            <person name="Braz G."/>
            <person name="Gandara A.C.P."/>
            <person name="Sabadin G.A."/>
            <person name="da Silva R.M."/>
            <person name="Guizzo M.G."/>
            <person name="Machado J.A."/>
            <person name="Costa E.P."/>
            <person name="Gomes H.F."/>
            <person name="Moraes J."/>
            <person name="Mota M.B.S."/>
            <person name="Mesquita R.D."/>
            <person name="Alvarenga P.H."/>
            <person name="Alves F."/>
            <person name="Seixas A."/>
            <person name="da Fonseca R.N."/>
            <person name="Fogaca A."/>
            <person name="Logullo C."/>
            <person name="Tanaka A."/>
            <person name="Daffre S."/>
            <person name="Termignoni C."/>
            <person name="Vaz I.S.Jr."/>
            <person name="Oliveira P.L."/>
            <person name="Ribeiro J.M."/>
        </authorList>
    </citation>
    <scope>NUCLEOTIDE SEQUENCE</scope>
    <source>
        <strain evidence="2">Porto Alegre</strain>
    </source>
</reference>
<dbReference type="AlphaFoldDB" id="A0A6M2DCB3"/>
<sequence length="99" mass="11469">MLLVERTIVTTNVTTLALLNSVLKVTICQNICHALEKLRVRFDKNRDTREQNAAFERSNRLTSTFSYRKNSPVTRSCVRKQNSKQQCEKLNDPVSQKQN</sequence>
<evidence type="ECO:0000256" key="1">
    <source>
        <dbReference type="SAM" id="MobiDB-lite"/>
    </source>
</evidence>
<accession>A0A6M2DCB3</accession>
<evidence type="ECO:0000313" key="2">
    <source>
        <dbReference type="EMBL" id="NOV42881.1"/>
    </source>
</evidence>
<name>A0A6M2DCB3_RHIMP</name>
<feature type="region of interest" description="Disordered" evidence="1">
    <location>
        <begin position="73"/>
        <end position="99"/>
    </location>
</feature>
<dbReference type="EMBL" id="GHWJ01010145">
    <property type="protein sequence ID" value="NOV42882.1"/>
    <property type="molecule type" value="Transcribed_RNA"/>
</dbReference>
<proteinExistence type="predicted"/>
<organism evidence="2">
    <name type="scientific">Rhipicephalus microplus</name>
    <name type="common">Cattle tick</name>
    <name type="synonym">Boophilus microplus</name>
    <dbReference type="NCBI Taxonomy" id="6941"/>
    <lineage>
        <taxon>Eukaryota</taxon>
        <taxon>Metazoa</taxon>
        <taxon>Ecdysozoa</taxon>
        <taxon>Arthropoda</taxon>
        <taxon>Chelicerata</taxon>
        <taxon>Arachnida</taxon>
        <taxon>Acari</taxon>
        <taxon>Parasitiformes</taxon>
        <taxon>Ixodida</taxon>
        <taxon>Ixodoidea</taxon>
        <taxon>Ixodidae</taxon>
        <taxon>Rhipicephalinae</taxon>
        <taxon>Rhipicephalus</taxon>
        <taxon>Boophilus</taxon>
    </lineage>
</organism>
<protein>
    <submittedName>
        <fullName evidence="2 3">Putative secreted protein</fullName>
    </submittedName>
</protein>
<dbReference type="EMBL" id="GHWJ01010144">
    <property type="protein sequence ID" value="NOV42881.1"/>
    <property type="molecule type" value="Transcribed_RNA"/>
</dbReference>